<name>A0AAW3JWZ9_9FIRM</name>
<reference evidence="6 7" key="1">
    <citation type="submission" date="2015-10" db="EMBL/GenBank/DDBJ databases">
        <title>Butyribacter intestini gen. nov., sp. nov., a butyric acid-producing bacterium of the family Lachnospiraceae isolated from the human faeces.</title>
        <authorList>
            <person name="Zou Y."/>
            <person name="Xue W."/>
            <person name="Luo G."/>
            <person name="Lv M."/>
        </authorList>
    </citation>
    <scope>NUCLEOTIDE SEQUENCE [LARGE SCALE GENOMIC DNA]</scope>
    <source>
        <strain evidence="6 7">TF01-11</strain>
    </source>
</reference>
<dbReference type="NCBIfam" id="TIGR00205">
    <property type="entry name" value="fliE"/>
    <property type="match status" value="1"/>
</dbReference>
<dbReference type="GO" id="GO:0005198">
    <property type="term" value="F:structural molecule activity"/>
    <property type="evidence" value="ECO:0007669"/>
    <property type="project" value="UniProtKB-UniRule"/>
</dbReference>
<keyword evidence="3 4" id="KW-0975">Bacterial flagellum</keyword>
<keyword evidence="7" id="KW-1185">Reference proteome</keyword>
<dbReference type="Pfam" id="PF02049">
    <property type="entry name" value="FliE"/>
    <property type="match status" value="1"/>
</dbReference>
<dbReference type="PANTHER" id="PTHR34653:SF1">
    <property type="entry name" value="FLAGELLAR HOOK-BASAL BODY COMPLEX PROTEIN FLIE"/>
    <property type="match status" value="1"/>
</dbReference>
<dbReference type="EMBL" id="LLKB01000001">
    <property type="protein sequence ID" value="KQC86718.1"/>
    <property type="molecule type" value="Genomic_DNA"/>
</dbReference>
<evidence type="ECO:0000256" key="1">
    <source>
        <dbReference type="ARBA" id="ARBA00004117"/>
    </source>
</evidence>
<evidence type="ECO:0000256" key="4">
    <source>
        <dbReference type="HAMAP-Rule" id="MF_00724"/>
    </source>
</evidence>
<dbReference type="HAMAP" id="MF_00724">
    <property type="entry name" value="FliE"/>
    <property type="match status" value="1"/>
</dbReference>
<comment type="similarity">
    <text evidence="2 4">Belongs to the FliE family.</text>
</comment>
<dbReference type="RefSeq" id="WP_055942567.1">
    <property type="nucleotide sequence ID" value="NZ_JAQDCV010000001.1"/>
</dbReference>
<sequence>MSLTALSGVNYDNFTTPAISSSLSDGSDSLIINSDDNKSAFSTLFDSAVKMVNETNDYSNAAEEEEIKYALGESDSIHDLQIAQQKANVSLQYTVAVRNAFVQGYKELMNLQF</sequence>
<dbReference type="AlphaFoldDB" id="A0AAW3JWZ9"/>
<proteinExistence type="inferred from homology"/>
<dbReference type="PANTHER" id="PTHR34653">
    <property type="match status" value="1"/>
</dbReference>
<dbReference type="Proteomes" id="UP000050833">
    <property type="component" value="Unassembled WGS sequence"/>
</dbReference>
<organism evidence="6 7">
    <name type="scientific">Butyribacter intestini</name>
    <dbReference type="NCBI Taxonomy" id="1703332"/>
    <lineage>
        <taxon>Bacteria</taxon>
        <taxon>Bacillati</taxon>
        <taxon>Bacillota</taxon>
        <taxon>Clostridia</taxon>
        <taxon>Lachnospirales</taxon>
        <taxon>Lachnospiraceae</taxon>
        <taxon>Butyribacter</taxon>
    </lineage>
</organism>
<accession>A0AAW3JWZ9</accession>
<evidence type="ECO:0000256" key="3">
    <source>
        <dbReference type="ARBA" id="ARBA00023143"/>
    </source>
</evidence>
<evidence type="ECO:0000313" key="6">
    <source>
        <dbReference type="EMBL" id="KQC86718.1"/>
    </source>
</evidence>
<dbReference type="GO" id="GO:0003774">
    <property type="term" value="F:cytoskeletal motor activity"/>
    <property type="evidence" value="ECO:0007669"/>
    <property type="project" value="InterPro"/>
</dbReference>
<dbReference type="GO" id="GO:0009425">
    <property type="term" value="C:bacterial-type flagellum basal body"/>
    <property type="evidence" value="ECO:0007669"/>
    <property type="project" value="UniProtKB-SubCell"/>
</dbReference>
<comment type="caution">
    <text evidence="6">The sequence shown here is derived from an EMBL/GenBank/DDBJ whole genome shotgun (WGS) entry which is preliminary data.</text>
</comment>
<protein>
    <recommendedName>
        <fullName evidence="4 5">Flagellar hook-basal body complex protein FliE</fullName>
    </recommendedName>
</protein>
<dbReference type="InterPro" id="IPR001624">
    <property type="entry name" value="FliE"/>
</dbReference>
<gene>
    <name evidence="4" type="primary">fliE</name>
    <name evidence="6" type="ORF">APZ18_06015</name>
</gene>
<evidence type="ECO:0000256" key="2">
    <source>
        <dbReference type="ARBA" id="ARBA00009272"/>
    </source>
</evidence>
<evidence type="ECO:0000256" key="5">
    <source>
        <dbReference type="NCBIfam" id="TIGR00205"/>
    </source>
</evidence>
<evidence type="ECO:0000313" key="7">
    <source>
        <dbReference type="Proteomes" id="UP000050833"/>
    </source>
</evidence>
<dbReference type="GO" id="GO:0071973">
    <property type="term" value="P:bacterial-type flagellum-dependent cell motility"/>
    <property type="evidence" value="ECO:0007669"/>
    <property type="project" value="InterPro"/>
</dbReference>
<comment type="subcellular location">
    <subcellularLocation>
        <location evidence="1 4">Bacterial flagellum basal body</location>
    </subcellularLocation>
</comment>